<accession>A0A844Y9E1</accession>
<dbReference type="EMBL" id="WTYD01000002">
    <property type="protein sequence ID" value="MXO54735.1"/>
    <property type="molecule type" value="Genomic_DNA"/>
</dbReference>
<dbReference type="RefSeq" id="WP_160661627.1">
    <property type="nucleotide sequence ID" value="NZ_BAABDV010000001.1"/>
</dbReference>
<keyword evidence="2" id="KW-1185">Reference proteome</keyword>
<evidence type="ECO:0000313" key="2">
    <source>
        <dbReference type="Proteomes" id="UP000430272"/>
    </source>
</evidence>
<reference evidence="1 2" key="1">
    <citation type="submission" date="2019-12" db="EMBL/GenBank/DDBJ databases">
        <title>Genomic-based taxomic classification of the family Erythrobacteraceae.</title>
        <authorList>
            <person name="Xu L."/>
        </authorList>
    </citation>
    <scope>NUCLEOTIDE SEQUENCE [LARGE SCALE GENOMIC DNA]</scope>
    <source>
        <strain evidence="1 2">JCM 17468</strain>
    </source>
</reference>
<dbReference type="Pfam" id="PF06698">
    <property type="entry name" value="DUF1192"/>
    <property type="match status" value="1"/>
</dbReference>
<dbReference type="Proteomes" id="UP000430272">
    <property type="component" value="Unassembled WGS sequence"/>
</dbReference>
<evidence type="ECO:0000313" key="1">
    <source>
        <dbReference type="EMBL" id="MXO54735.1"/>
    </source>
</evidence>
<protein>
    <submittedName>
        <fullName evidence="1">DUF1192 family protein</fullName>
    </submittedName>
</protein>
<name>A0A844Y9E1_9SPHN</name>
<comment type="caution">
    <text evidence="1">The sequence shown here is derived from an EMBL/GenBank/DDBJ whole genome shotgun (WGS) entry which is preliminary data.</text>
</comment>
<proteinExistence type="predicted"/>
<dbReference type="InterPro" id="IPR009579">
    <property type="entry name" value="DUF1192"/>
</dbReference>
<organism evidence="1 2">
    <name type="scientific">Qipengyuania pelagi</name>
    <dbReference type="NCBI Taxonomy" id="994320"/>
    <lineage>
        <taxon>Bacteria</taxon>
        <taxon>Pseudomonadati</taxon>
        <taxon>Pseudomonadota</taxon>
        <taxon>Alphaproteobacteria</taxon>
        <taxon>Sphingomonadales</taxon>
        <taxon>Erythrobacteraceae</taxon>
        <taxon>Qipengyuania</taxon>
    </lineage>
</organism>
<gene>
    <name evidence="1" type="ORF">GRI47_12065</name>
</gene>
<sequence>MDEDDRPRRAGDAASLLAKEDLAPYSQGELAERIALLEAEIARVRRHSAHAEAHRAAADALFGKKD</sequence>
<dbReference type="AlphaFoldDB" id="A0A844Y9E1"/>